<dbReference type="InterPro" id="IPR018497">
    <property type="entry name" value="Peptidase_M13_C"/>
</dbReference>
<keyword evidence="13" id="KW-0482">Metalloprotease</keyword>
<keyword evidence="9" id="KW-0378">Hydrolase</keyword>
<evidence type="ECO:0000259" key="20">
    <source>
        <dbReference type="Pfam" id="PF05649"/>
    </source>
</evidence>
<comment type="cofactor">
    <cofactor evidence="2">
        <name>Zn(2+)</name>
        <dbReference type="ChEBI" id="CHEBI:29105"/>
    </cofactor>
</comment>
<protein>
    <recommendedName>
        <fullName evidence="5">endothelin-converting enzyme 1</fullName>
        <ecNumber evidence="5">3.4.24.71</ecNumber>
    </recommendedName>
</protein>
<keyword evidence="12" id="KW-0333">Golgi apparatus</keyword>
<dbReference type="InterPro" id="IPR000718">
    <property type="entry name" value="Peptidase_M13"/>
</dbReference>
<dbReference type="InterPro" id="IPR024079">
    <property type="entry name" value="MetalloPept_cat_dom_sf"/>
</dbReference>
<evidence type="ECO:0000256" key="11">
    <source>
        <dbReference type="ARBA" id="ARBA00022989"/>
    </source>
</evidence>
<evidence type="ECO:0000256" key="6">
    <source>
        <dbReference type="ARBA" id="ARBA00022670"/>
    </source>
</evidence>
<dbReference type="SUPFAM" id="SSF55486">
    <property type="entry name" value="Metalloproteases ('zincins'), catalytic domain"/>
    <property type="match status" value="2"/>
</dbReference>
<keyword evidence="16" id="KW-0325">Glycoprotein</keyword>
<dbReference type="GO" id="GO:0046872">
    <property type="term" value="F:metal ion binding"/>
    <property type="evidence" value="ECO:0007669"/>
    <property type="project" value="UniProtKB-KW"/>
</dbReference>
<dbReference type="AlphaFoldDB" id="A0A6A1PZA3"/>
<dbReference type="PANTHER" id="PTHR11733:SF127">
    <property type="entry name" value="EEF1AKMT4-ECE2 READTHROUGH TRANSCRIPT PROTEIN-RELATED"/>
    <property type="match status" value="1"/>
</dbReference>
<evidence type="ECO:0000256" key="7">
    <source>
        <dbReference type="ARBA" id="ARBA00022692"/>
    </source>
</evidence>
<keyword evidence="8" id="KW-0479">Metal-binding</keyword>
<dbReference type="GO" id="GO:0030658">
    <property type="term" value="C:transport vesicle membrane"/>
    <property type="evidence" value="ECO:0007669"/>
    <property type="project" value="UniProtKB-SubCell"/>
</dbReference>
<dbReference type="EC" id="3.4.24.71" evidence="5"/>
<evidence type="ECO:0000256" key="4">
    <source>
        <dbReference type="ARBA" id="ARBA00004323"/>
    </source>
</evidence>
<evidence type="ECO:0000256" key="1">
    <source>
        <dbReference type="ARBA" id="ARBA00001742"/>
    </source>
</evidence>
<dbReference type="PRINTS" id="PR00786">
    <property type="entry name" value="NEPRILYSIN"/>
</dbReference>
<evidence type="ECO:0000313" key="22">
    <source>
        <dbReference type="Proteomes" id="UP000437017"/>
    </source>
</evidence>
<dbReference type="Pfam" id="PF05649">
    <property type="entry name" value="Peptidase_M13_N"/>
    <property type="match status" value="1"/>
</dbReference>
<keyword evidence="17" id="KW-0968">Cytoplasmic vesicle</keyword>
<gene>
    <name evidence="21" type="ORF">E2I00_002980</name>
</gene>
<dbReference type="PROSITE" id="PS51885">
    <property type="entry name" value="NEPRILYSIN"/>
    <property type="match status" value="1"/>
</dbReference>
<evidence type="ECO:0000256" key="18">
    <source>
        <dbReference type="SAM" id="Phobius"/>
    </source>
</evidence>
<keyword evidence="11 18" id="KW-1133">Transmembrane helix</keyword>
<dbReference type="Pfam" id="PF01431">
    <property type="entry name" value="Peptidase_M13"/>
    <property type="match status" value="1"/>
</dbReference>
<evidence type="ECO:0000256" key="2">
    <source>
        <dbReference type="ARBA" id="ARBA00001947"/>
    </source>
</evidence>
<evidence type="ECO:0000256" key="15">
    <source>
        <dbReference type="ARBA" id="ARBA00023157"/>
    </source>
</evidence>
<keyword evidence="6" id="KW-0645">Protease</keyword>
<name>A0A6A1PZA3_BALPH</name>
<dbReference type="InterPro" id="IPR042089">
    <property type="entry name" value="Peptidase_M13_dom_2"/>
</dbReference>
<evidence type="ECO:0000256" key="14">
    <source>
        <dbReference type="ARBA" id="ARBA00023136"/>
    </source>
</evidence>
<dbReference type="Gene3D" id="3.40.390.10">
    <property type="entry name" value="Collagenase (Catalytic Domain)"/>
    <property type="match status" value="1"/>
</dbReference>
<dbReference type="Gene3D" id="1.10.1380.10">
    <property type="entry name" value="Neutral endopeptidase , domain2"/>
    <property type="match status" value="1"/>
</dbReference>
<dbReference type="GO" id="GO:0005886">
    <property type="term" value="C:plasma membrane"/>
    <property type="evidence" value="ECO:0007669"/>
    <property type="project" value="TreeGrafter"/>
</dbReference>
<feature type="domain" description="Peptidase M13 C-terminal" evidence="19">
    <location>
        <begin position="511"/>
        <end position="659"/>
    </location>
</feature>
<keyword evidence="14 18" id="KW-0472">Membrane</keyword>
<evidence type="ECO:0000256" key="16">
    <source>
        <dbReference type="ARBA" id="ARBA00023180"/>
    </source>
</evidence>
<dbReference type="Proteomes" id="UP000437017">
    <property type="component" value="Unassembled WGS sequence"/>
</dbReference>
<keyword evidence="10" id="KW-0862">Zinc</keyword>
<evidence type="ECO:0000256" key="12">
    <source>
        <dbReference type="ARBA" id="ARBA00023034"/>
    </source>
</evidence>
<keyword evidence="15" id="KW-1015">Disulfide bond</keyword>
<comment type="catalytic activity">
    <reaction evidence="1">
        <text>Hydrolysis of the 21-Trp-|-Val-22 bond in big endothelin to form endothelin 1.</text>
        <dbReference type="EC" id="3.4.24.71"/>
    </reaction>
</comment>
<evidence type="ECO:0000256" key="17">
    <source>
        <dbReference type="ARBA" id="ARBA00023329"/>
    </source>
</evidence>
<dbReference type="OrthoDB" id="6475849at2759"/>
<dbReference type="GO" id="GO:0016485">
    <property type="term" value="P:protein processing"/>
    <property type="evidence" value="ECO:0007669"/>
    <property type="project" value="TreeGrafter"/>
</dbReference>
<keyword evidence="22" id="KW-1185">Reference proteome</keyword>
<evidence type="ECO:0000256" key="8">
    <source>
        <dbReference type="ARBA" id="ARBA00022723"/>
    </source>
</evidence>
<dbReference type="InterPro" id="IPR008753">
    <property type="entry name" value="Peptidase_M13_N"/>
</dbReference>
<evidence type="ECO:0000256" key="9">
    <source>
        <dbReference type="ARBA" id="ARBA00022801"/>
    </source>
</evidence>
<evidence type="ECO:0000256" key="5">
    <source>
        <dbReference type="ARBA" id="ARBA00012316"/>
    </source>
</evidence>
<dbReference type="EMBL" id="SGJD01001252">
    <property type="protein sequence ID" value="KAB0401188.1"/>
    <property type="molecule type" value="Genomic_DNA"/>
</dbReference>
<evidence type="ECO:0000256" key="10">
    <source>
        <dbReference type="ARBA" id="ARBA00022833"/>
    </source>
</evidence>
<proteinExistence type="predicted"/>
<accession>A0A6A1PZA3</accession>
<keyword evidence="7 18" id="KW-0812">Transmembrane</keyword>
<evidence type="ECO:0000256" key="3">
    <source>
        <dbReference type="ARBA" id="ARBA00004250"/>
    </source>
</evidence>
<comment type="caution">
    <text evidence="21">The sequence shown here is derived from an EMBL/GenBank/DDBJ whole genome shotgun (WGS) entry which is preliminary data.</text>
</comment>
<dbReference type="PANTHER" id="PTHR11733">
    <property type="entry name" value="ZINC METALLOPROTEASE FAMILY M13 NEPRILYSIN-RELATED"/>
    <property type="match status" value="1"/>
</dbReference>
<feature type="domain" description="Peptidase M13 N-terminal" evidence="20">
    <location>
        <begin position="77"/>
        <end position="452"/>
    </location>
</feature>
<reference evidence="21 22" key="1">
    <citation type="journal article" date="2019" name="PLoS ONE">
        <title>Genomic analyses reveal an absence of contemporary introgressive admixture between fin whales and blue whales, despite known hybrids.</title>
        <authorList>
            <person name="Westbury M.V."/>
            <person name="Petersen B."/>
            <person name="Lorenzen E.D."/>
        </authorList>
    </citation>
    <scope>NUCLEOTIDE SEQUENCE [LARGE SCALE GENOMIC DNA]</scope>
    <source>
        <strain evidence="21">FinWhale-01</strain>
    </source>
</reference>
<feature type="transmembrane region" description="Helical" evidence="18">
    <location>
        <begin position="50"/>
        <end position="72"/>
    </location>
</feature>
<comment type="subcellular location">
    <subcellularLocation>
        <location evidence="3">Cytoplasmic vesicle</location>
        <location evidence="3">Secretory vesicle membrane</location>
    </subcellularLocation>
    <subcellularLocation>
        <location evidence="4">Golgi apparatus membrane</location>
        <topology evidence="4">Single-pass type II membrane protein</topology>
    </subcellularLocation>
</comment>
<organism evidence="21 22">
    <name type="scientific">Balaenoptera physalus</name>
    <name type="common">Fin whale</name>
    <name type="synonym">Balaena physalus</name>
    <dbReference type="NCBI Taxonomy" id="9770"/>
    <lineage>
        <taxon>Eukaryota</taxon>
        <taxon>Metazoa</taxon>
        <taxon>Chordata</taxon>
        <taxon>Craniata</taxon>
        <taxon>Vertebrata</taxon>
        <taxon>Euteleostomi</taxon>
        <taxon>Mammalia</taxon>
        <taxon>Eutheria</taxon>
        <taxon>Laurasiatheria</taxon>
        <taxon>Artiodactyla</taxon>
        <taxon>Whippomorpha</taxon>
        <taxon>Cetacea</taxon>
        <taxon>Mysticeti</taxon>
        <taxon>Balaenopteridae</taxon>
        <taxon>Balaenoptera</taxon>
    </lineage>
</organism>
<evidence type="ECO:0000313" key="21">
    <source>
        <dbReference type="EMBL" id="KAB0401188.1"/>
    </source>
</evidence>
<dbReference type="GO" id="GO:0004222">
    <property type="term" value="F:metalloendopeptidase activity"/>
    <property type="evidence" value="ECO:0007669"/>
    <property type="project" value="UniProtKB-EC"/>
</dbReference>
<dbReference type="GO" id="GO:0000139">
    <property type="term" value="C:Golgi membrane"/>
    <property type="evidence" value="ECO:0007669"/>
    <property type="project" value="UniProtKB-SubCell"/>
</dbReference>
<evidence type="ECO:0000259" key="19">
    <source>
        <dbReference type="Pfam" id="PF01431"/>
    </source>
</evidence>
<dbReference type="FunFam" id="1.10.1380.10:FF:000001">
    <property type="entry name" value="endothelin-converting enzyme 2 isoform X1"/>
    <property type="match status" value="1"/>
</dbReference>
<sequence>MTAGTPGSSGLPWRVTCPHLRSISGLCARTMVGFRKRTRHLLGSHTQLELVLAGVSLLLAALLLGCLVALWVQYHRGWIRRNPLPDGRSRWNTFNSLWDQNQAILKHLLENTTFNSSSEAERKTQRFYLSCLQVERIEELGAQPLRDLIDKIGGWNVTGPWDQDNFMEVLKAVAGTYRATPFFTVYISADSKSSNSNVIQVDQSGLFLPSRDYYLNRTANEKVLTAYLDYMEELGMLLGGHPASTREQMQQVLELEIQLANITVPQDQRRDEERIYHKMSIAELQALAPSMDWLEFLSFLLSPLELGDSEPVVVYGMDYLQQVSELINRTEPSVLNNYLIWNLVQKTTSSLDRRFESAQEKLLETLYGTKKSCTPRWQTCISNTDDALGFALGSLFVKATFDRQSKETAEGMISEIRTAFEEALGQLVWMDEKTRQAAKEKADAIYDMIGFPDFILEPKELDDVYDGYEVSEDSFFQNMLNLYNFSAKVMADQLRKPPSRDQWSMTPQTVNAYYLPTKNEIVFPAGILQAPFYARNHPKALNFGGIGVVMGHELTHAFDDQGREYDKEGNLRPWWQNESLAAFRNHTACMEEQYSQYQVNGEKLNGRQTLGENIADNGGLKAAYNAYKAWLRKHGEEQQLPAVGLTNHQLFFVGFAQVLPSWEAGGLPFSYNLLGMSLEVWGMQKGLGNGAEVGVWKVVWEGLVAVEEEARGKVARPGLPRNKGLVTDPHSPARFRVLGTLANSRDFLRHFGCPVGSPMNSGQLC</sequence>
<dbReference type="CDD" id="cd08662">
    <property type="entry name" value="M13"/>
    <property type="match status" value="1"/>
</dbReference>
<evidence type="ECO:0000256" key="13">
    <source>
        <dbReference type="ARBA" id="ARBA00023049"/>
    </source>
</evidence>
<feature type="non-terminal residue" evidence="21">
    <location>
        <position position="765"/>
    </location>
</feature>